<evidence type="ECO:0000256" key="3">
    <source>
        <dbReference type="ARBA" id="ARBA00023212"/>
    </source>
</evidence>
<dbReference type="SMR" id="A0A482XRA6"/>
<dbReference type="Pfam" id="PF14738">
    <property type="entry name" value="CFAP91"/>
    <property type="match status" value="2"/>
</dbReference>
<dbReference type="EMBL" id="QKKF02002154">
    <property type="protein sequence ID" value="RZF48522.1"/>
    <property type="molecule type" value="Genomic_DNA"/>
</dbReference>
<comment type="subcellular location">
    <subcellularLocation>
        <location evidence="1">Cytoplasm</location>
        <location evidence="1">Cytoskeleton</location>
        <location evidence="1">Cilium axoneme</location>
    </subcellularLocation>
</comment>
<dbReference type="InParanoid" id="A0A482XRA6"/>
<reference evidence="8 9" key="1">
    <citation type="journal article" date="2017" name="Gigascience">
        <title>Genome sequence of the small brown planthopper, Laodelphax striatellus.</title>
        <authorList>
            <person name="Zhu J."/>
            <person name="Jiang F."/>
            <person name="Wang X."/>
            <person name="Yang P."/>
            <person name="Bao Y."/>
            <person name="Zhao W."/>
            <person name="Wang W."/>
            <person name="Lu H."/>
            <person name="Wang Q."/>
            <person name="Cui N."/>
            <person name="Li J."/>
            <person name="Chen X."/>
            <person name="Luo L."/>
            <person name="Yu J."/>
            <person name="Kang L."/>
            <person name="Cui F."/>
        </authorList>
    </citation>
    <scope>NUCLEOTIDE SEQUENCE [LARGE SCALE GENOMIC DNA]</scope>
    <source>
        <strain evidence="8">Lst14</strain>
    </source>
</reference>
<evidence type="ECO:0000256" key="4">
    <source>
        <dbReference type="ARBA" id="ARBA00023273"/>
    </source>
</evidence>
<dbReference type="PANTHER" id="PTHR22455">
    <property type="entry name" value="CILIA- AND FLAGELLA-ASSOCIATED PROTEIN 91"/>
    <property type="match status" value="1"/>
</dbReference>
<dbReference type="STRING" id="195883.A0A482XRA6"/>
<comment type="caution">
    <text evidence="8">The sequence shown here is derived from an EMBL/GenBank/DDBJ whole genome shotgun (WGS) entry which is preliminary data.</text>
</comment>
<evidence type="ECO:0000256" key="6">
    <source>
        <dbReference type="ARBA" id="ARBA00029555"/>
    </source>
</evidence>
<keyword evidence="2" id="KW-0963">Cytoplasm</keyword>
<dbReference type="GO" id="GO:0005930">
    <property type="term" value="C:axoneme"/>
    <property type="evidence" value="ECO:0007669"/>
    <property type="project" value="UniProtKB-SubCell"/>
</dbReference>
<evidence type="ECO:0000256" key="2">
    <source>
        <dbReference type="ARBA" id="ARBA00022490"/>
    </source>
</evidence>
<proteinExistence type="inferred from homology"/>
<accession>A0A482XRA6</accession>
<dbReference type="OrthoDB" id="6631266at2759"/>
<evidence type="ECO:0000256" key="1">
    <source>
        <dbReference type="ARBA" id="ARBA00004430"/>
    </source>
</evidence>
<name>A0A482XRA6_LAOST</name>
<comment type="similarity">
    <text evidence="5">Belongs to the CFAP91 family.</text>
</comment>
<evidence type="ECO:0000313" key="9">
    <source>
        <dbReference type="Proteomes" id="UP000291343"/>
    </source>
</evidence>
<dbReference type="InterPro" id="IPR032840">
    <property type="entry name" value="CFAP91_dom"/>
</dbReference>
<evidence type="ECO:0000256" key="5">
    <source>
        <dbReference type="ARBA" id="ARBA00029468"/>
    </source>
</evidence>
<keyword evidence="9" id="KW-1185">Reference proteome</keyword>
<dbReference type="PANTHER" id="PTHR22455:SF10">
    <property type="entry name" value="CILIA- AND FLAGELLA-ASSOCIATED PROTEIN 91"/>
    <property type="match status" value="1"/>
</dbReference>
<evidence type="ECO:0000259" key="7">
    <source>
        <dbReference type="Pfam" id="PF14738"/>
    </source>
</evidence>
<protein>
    <recommendedName>
        <fullName evidence="6">Cilia- and flagella-associated protein 91</fullName>
    </recommendedName>
</protein>
<evidence type="ECO:0000313" key="8">
    <source>
        <dbReference type="EMBL" id="RZF48522.1"/>
    </source>
</evidence>
<dbReference type="InterPro" id="IPR026720">
    <property type="entry name" value="CFAP91"/>
</dbReference>
<dbReference type="AlphaFoldDB" id="A0A482XRA6"/>
<dbReference type="Proteomes" id="UP000291343">
    <property type="component" value="Unassembled WGS sequence"/>
</dbReference>
<gene>
    <name evidence="8" type="ORF">LSTR_LSTR015032</name>
</gene>
<keyword evidence="3" id="KW-0206">Cytoskeleton</keyword>
<organism evidence="8 9">
    <name type="scientific">Laodelphax striatellus</name>
    <name type="common">Small brown planthopper</name>
    <name type="synonym">Delphax striatella</name>
    <dbReference type="NCBI Taxonomy" id="195883"/>
    <lineage>
        <taxon>Eukaryota</taxon>
        <taxon>Metazoa</taxon>
        <taxon>Ecdysozoa</taxon>
        <taxon>Arthropoda</taxon>
        <taxon>Hexapoda</taxon>
        <taxon>Insecta</taxon>
        <taxon>Pterygota</taxon>
        <taxon>Neoptera</taxon>
        <taxon>Paraneoptera</taxon>
        <taxon>Hemiptera</taxon>
        <taxon>Auchenorrhyncha</taxon>
        <taxon>Fulgoroidea</taxon>
        <taxon>Delphacidae</taxon>
        <taxon>Criomorphinae</taxon>
        <taxon>Laodelphax</taxon>
    </lineage>
</organism>
<keyword evidence="4" id="KW-0966">Cell projection</keyword>
<sequence length="142" mass="16492">MNRPLINNWELCYSPCDLGKEIVTKKPTLQYKLLLTDFVDPGSALFDKKVSDQAPTTPKRSTNNAVVRGVQTDYRESEAQTVPWTPPYVFNGAVELIERARIKRQWEQVLMNDLKTAKDIETREKCIIDMETSEWLFREQPN</sequence>
<feature type="domain" description="CFAP91" evidence="7">
    <location>
        <begin position="70"/>
        <end position="91"/>
    </location>
</feature>
<feature type="domain" description="CFAP91" evidence="7">
    <location>
        <begin position="94"/>
        <end position="140"/>
    </location>
</feature>